<dbReference type="InterPro" id="IPR013324">
    <property type="entry name" value="RNA_pol_sigma_r3/r4-like"/>
</dbReference>
<dbReference type="InterPro" id="IPR036388">
    <property type="entry name" value="WH-like_DNA-bd_sf"/>
</dbReference>
<dbReference type="InterPro" id="IPR014284">
    <property type="entry name" value="RNA_pol_sigma-70_dom"/>
</dbReference>
<dbReference type="InterPro" id="IPR013325">
    <property type="entry name" value="RNA_pol_sigma_r2"/>
</dbReference>
<dbReference type="NCBIfam" id="TIGR02937">
    <property type="entry name" value="sigma70-ECF"/>
    <property type="match status" value="1"/>
</dbReference>
<comment type="similarity">
    <text evidence="1">Belongs to the sigma-70 factor family. ECF subfamily.</text>
</comment>
<evidence type="ECO:0000259" key="5">
    <source>
        <dbReference type="Pfam" id="PF04542"/>
    </source>
</evidence>
<reference evidence="7 8" key="1">
    <citation type="submission" date="2019-03" db="EMBL/GenBank/DDBJ databases">
        <title>Genomic Encyclopedia of Type Strains, Phase IV (KMG-IV): sequencing the most valuable type-strain genomes for metagenomic binning, comparative biology and taxonomic classification.</title>
        <authorList>
            <person name="Goeker M."/>
        </authorList>
    </citation>
    <scope>NUCLEOTIDE SEQUENCE [LARGE SCALE GENOMIC DNA]</scope>
    <source>
        <strain evidence="7 8">DSM 18401</strain>
    </source>
</reference>
<evidence type="ECO:0000256" key="1">
    <source>
        <dbReference type="ARBA" id="ARBA00010641"/>
    </source>
</evidence>
<organism evidence="7 8">
    <name type="scientific">Shinella granuli</name>
    <dbReference type="NCBI Taxonomy" id="323621"/>
    <lineage>
        <taxon>Bacteria</taxon>
        <taxon>Pseudomonadati</taxon>
        <taxon>Pseudomonadota</taxon>
        <taxon>Alphaproteobacteria</taxon>
        <taxon>Hyphomicrobiales</taxon>
        <taxon>Rhizobiaceae</taxon>
        <taxon>Shinella</taxon>
    </lineage>
</organism>
<dbReference type="Pfam" id="PF04542">
    <property type="entry name" value="Sigma70_r2"/>
    <property type="match status" value="1"/>
</dbReference>
<keyword evidence="4" id="KW-0804">Transcription</keyword>
<evidence type="ECO:0000256" key="2">
    <source>
        <dbReference type="ARBA" id="ARBA00023015"/>
    </source>
</evidence>
<dbReference type="InterPro" id="IPR039425">
    <property type="entry name" value="RNA_pol_sigma-70-like"/>
</dbReference>
<evidence type="ECO:0000313" key="7">
    <source>
        <dbReference type="EMBL" id="TCN48812.1"/>
    </source>
</evidence>
<dbReference type="Gene3D" id="1.10.10.10">
    <property type="entry name" value="Winged helix-like DNA-binding domain superfamily/Winged helix DNA-binding domain"/>
    <property type="match status" value="1"/>
</dbReference>
<dbReference type="InterPro" id="IPR007627">
    <property type="entry name" value="RNA_pol_sigma70_r2"/>
</dbReference>
<dbReference type="Gene3D" id="1.10.1740.10">
    <property type="match status" value="1"/>
</dbReference>
<feature type="domain" description="RNA polymerase sigma factor 70 region 4 type 2" evidence="6">
    <location>
        <begin position="112"/>
        <end position="164"/>
    </location>
</feature>
<dbReference type="GO" id="GO:0016987">
    <property type="term" value="F:sigma factor activity"/>
    <property type="evidence" value="ECO:0007669"/>
    <property type="project" value="UniProtKB-KW"/>
</dbReference>
<dbReference type="AlphaFoldDB" id="A0A4R2D6M5"/>
<dbReference type="PANTHER" id="PTHR43133:SF51">
    <property type="entry name" value="RNA POLYMERASE SIGMA FACTOR"/>
    <property type="match status" value="1"/>
</dbReference>
<dbReference type="Pfam" id="PF08281">
    <property type="entry name" value="Sigma70_r4_2"/>
    <property type="match status" value="1"/>
</dbReference>
<dbReference type="PANTHER" id="PTHR43133">
    <property type="entry name" value="RNA POLYMERASE ECF-TYPE SIGMA FACTO"/>
    <property type="match status" value="1"/>
</dbReference>
<dbReference type="Proteomes" id="UP000295351">
    <property type="component" value="Unassembled WGS sequence"/>
</dbReference>
<keyword evidence="2" id="KW-0805">Transcription regulation</keyword>
<gene>
    <name evidence="7" type="ORF">EV665_101551</name>
</gene>
<evidence type="ECO:0000259" key="6">
    <source>
        <dbReference type="Pfam" id="PF08281"/>
    </source>
</evidence>
<dbReference type="SUPFAM" id="SSF88946">
    <property type="entry name" value="Sigma2 domain of RNA polymerase sigma factors"/>
    <property type="match status" value="1"/>
</dbReference>
<proteinExistence type="inferred from homology"/>
<protein>
    <submittedName>
        <fullName evidence="7">RNA polymerase sigma-70 factor (ECF subfamily)</fullName>
    </submittedName>
</protein>
<evidence type="ECO:0000256" key="3">
    <source>
        <dbReference type="ARBA" id="ARBA00023082"/>
    </source>
</evidence>
<evidence type="ECO:0000313" key="8">
    <source>
        <dbReference type="Proteomes" id="UP000295351"/>
    </source>
</evidence>
<dbReference type="SUPFAM" id="SSF88659">
    <property type="entry name" value="Sigma3 and sigma4 domains of RNA polymerase sigma factors"/>
    <property type="match status" value="1"/>
</dbReference>
<dbReference type="RefSeq" id="WP_133032988.1">
    <property type="nucleotide sequence ID" value="NZ_BAABEI010000012.1"/>
</dbReference>
<feature type="domain" description="RNA polymerase sigma-70 region 2" evidence="5">
    <location>
        <begin position="20"/>
        <end position="87"/>
    </location>
</feature>
<accession>A0A4R2D6M5</accession>
<keyword evidence="8" id="KW-1185">Reference proteome</keyword>
<dbReference type="InterPro" id="IPR013249">
    <property type="entry name" value="RNA_pol_sigma70_r4_t2"/>
</dbReference>
<dbReference type="GO" id="GO:0006352">
    <property type="term" value="P:DNA-templated transcription initiation"/>
    <property type="evidence" value="ECO:0007669"/>
    <property type="project" value="InterPro"/>
</dbReference>
<keyword evidence="3" id="KW-0731">Sigma factor</keyword>
<dbReference type="GO" id="GO:0003677">
    <property type="term" value="F:DNA binding"/>
    <property type="evidence" value="ECO:0007669"/>
    <property type="project" value="InterPro"/>
</dbReference>
<evidence type="ECO:0000256" key="4">
    <source>
        <dbReference type="ARBA" id="ARBA00023163"/>
    </source>
</evidence>
<comment type="caution">
    <text evidence="7">The sequence shown here is derived from an EMBL/GenBank/DDBJ whole genome shotgun (WGS) entry which is preliminary data.</text>
</comment>
<dbReference type="EMBL" id="SLVX01000001">
    <property type="protein sequence ID" value="TCN48812.1"/>
    <property type="molecule type" value="Genomic_DNA"/>
</dbReference>
<name>A0A4R2D6M5_SHIGR</name>
<dbReference type="CDD" id="cd06171">
    <property type="entry name" value="Sigma70_r4"/>
    <property type="match status" value="1"/>
</dbReference>
<sequence length="173" mass="19480">METELVEKAASGDRQAFAALVESRYDFIHAVAWRWCGDRQDAEDVAQEVCIRLASAIRGFKGASRFGTWLYTVTLNAARDQLRKRRRAEWRDAAYLREQAVLDGTPAEDGNEELWQAVRQLPDKQRDAVLLIYAEGLSHAAAADVLGCAETTISWHVHEARKRLKVLLRDAAA</sequence>